<reference evidence="9" key="1">
    <citation type="submission" date="2014-02" db="EMBL/GenBank/DDBJ databases">
        <authorList>
            <person name="Zhao D."/>
            <person name="Dong X."/>
            <person name="Li Y."/>
            <person name="Lv L."/>
            <person name="Zhao D."/>
            <person name="Gao Y."/>
            <person name="Wang Y."/>
            <person name="Li Y."/>
        </authorList>
    </citation>
    <scope>NUCLEOTIDE SEQUENCE</scope>
    <source>
        <strain evidence="9">CGMCC 7049</strain>
    </source>
</reference>
<dbReference type="GO" id="GO:0005518">
    <property type="term" value="F:collagen binding"/>
    <property type="evidence" value="ECO:0007669"/>
    <property type="project" value="InterPro"/>
</dbReference>
<organism evidence="9">
    <name type="scientific">Pediococcus pentosaceus CGMCC 7049</name>
    <dbReference type="NCBI Taxonomy" id="1460385"/>
    <lineage>
        <taxon>Bacteria</taxon>
        <taxon>Bacillati</taxon>
        <taxon>Bacillota</taxon>
        <taxon>Bacilli</taxon>
        <taxon>Lactobacillales</taxon>
        <taxon>Lactobacillaceae</taxon>
        <taxon>Pediococcus</taxon>
    </lineage>
</organism>
<dbReference type="RefSeq" id="WP_029257640.1">
    <property type="nucleotide sequence ID" value="NZ_CP157400.1"/>
</dbReference>
<evidence type="ECO:0000256" key="1">
    <source>
        <dbReference type="ARBA" id="ARBA00004168"/>
    </source>
</evidence>
<evidence type="ECO:0000259" key="8">
    <source>
        <dbReference type="Pfam" id="PF17961"/>
    </source>
</evidence>
<keyword evidence="3" id="KW-0964">Secreted</keyword>
<evidence type="ECO:0000256" key="5">
    <source>
        <dbReference type="ARBA" id="ARBA00023088"/>
    </source>
</evidence>
<evidence type="ECO:0000259" key="7">
    <source>
        <dbReference type="Pfam" id="PF05737"/>
    </source>
</evidence>
<keyword evidence="6" id="KW-1133">Transmembrane helix</keyword>
<keyword evidence="9" id="KW-0176">Collagen</keyword>
<dbReference type="Gene3D" id="2.60.40.740">
    <property type="match status" value="1"/>
</dbReference>
<dbReference type="GO" id="GO:0007155">
    <property type="term" value="P:cell adhesion"/>
    <property type="evidence" value="ECO:0007669"/>
    <property type="project" value="InterPro"/>
</dbReference>
<keyword evidence="2" id="KW-0134">Cell wall</keyword>
<dbReference type="Pfam" id="PF17961">
    <property type="entry name" value="Big_8"/>
    <property type="match status" value="1"/>
</dbReference>
<feature type="transmembrane region" description="Helical" evidence="6">
    <location>
        <begin position="352"/>
        <end position="372"/>
    </location>
</feature>
<evidence type="ECO:0000256" key="3">
    <source>
        <dbReference type="ARBA" id="ARBA00022525"/>
    </source>
</evidence>
<comment type="subcellular location">
    <subcellularLocation>
        <location evidence="1">Secreted</location>
        <location evidence="1">Cell wall</location>
        <topology evidence="1">Peptidoglycan-anchor</topology>
    </subcellularLocation>
</comment>
<evidence type="ECO:0000313" key="9">
    <source>
        <dbReference type="EMBL" id="XBS08501.1"/>
    </source>
</evidence>
<keyword evidence="5" id="KW-0572">Peptidoglycan-anchor</keyword>
<dbReference type="Gene3D" id="2.60.40.1280">
    <property type="match status" value="1"/>
</dbReference>
<sequence length="376" mass="42553">MNKKGLLILVMAVLWFWGINRKPLSVRAATDWGEQFITNVELRNSKDQAQTTFGLYDNMKIHWNFNIPVSKRVTAGDTMTLKVPDSLKLVSNVKFDVTDGRGNIIGKVQVLKPTNKVKVKLTEYVEHYVGGVKGALSVRTQWNYSKVDQNQVQLLNWGAGRVAQIKIKPNGGPNPNETLYQWSWYDVKDPTLIHWRVRVNYAKQNLNQVDCTELIGDHQKLLTGSIEVMGVAFDDQGKDFEVTATCPKVKIMTNGTKGFTVGLGKIKQTYVIDYQTRISSVDQHRHYHSQGDLTATNLTSQRINTYVPESKGVGTGQGWQNSTEKLSNTQSIKTGYIQKDRPVFLAEEKQAIIKNFLMVGASLLALIGWFIYRRRK</sequence>
<evidence type="ECO:0000256" key="6">
    <source>
        <dbReference type="SAM" id="Phobius"/>
    </source>
</evidence>
<dbReference type="SUPFAM" id="SSF49401">
    <property type="entry name" value="Bacterial adhesins"/>
    <property type="match status" value="2"/>
</dbReference>
<dbReference type="InterPro" id="IPR041171">
    <property type="entry name" value="SDR_Ig"/>
</dbReference>
<dbReference type="AlphaFoldDB" id="A0AAU7NLG6"/>
<feature type="domain" description="Collagen binding" evidence="7">
    <location>
        <begin position="177"/>
        <end position="304"/>
    </location>
</feature>
<keyword evidence="4" id="KW-0732">Signal</keyword>
<reference evidence="9" key="2">
    <citation type="submission" date="2024-05" db="EMBL/GenBank/DDBJ databases">
        <authorList>
            <person name="Chen H."/>
        </authorList>
    </citation>
    <scope>NUCLEOTIDE SEQUENCE</scope>
    <source>
        <strain evidence="9">CGMCC 7049</strain>
    </source>
</reference>
<dbReference type="InterPro" id="IPR011252">
    <property type="entry name" value="Fibrogen-bd_dom1"/>
</dbReference>
<proteinExistence type="predicted"/>
<evidence type="ECO:0000256" key="2">
    <source>
        <dbReference type="ARBA" id="ARBA00022512"/>
    </source>
</evidence>
<dbReference type="InterPro" id="IPR008456">
    <property type="entry name" value="Collagen-bd_dom"/>
</dbReference>
<accession>A0AAU7NLG6</accession>
<dbReference type="EMBL" id="CP157400">
    <property type="protein sequence ID" value="XBS08501.1"/>
    <property type="molecule type" value="Genomic_DNA"/>
</dbReference>
<dbReference type="Pfam" id="PF05737">
    <property type="entry name" value="Collagen_bind"/>
    <property type="match status" value="1"/>
</dbReference>
<keyword evidence="6" id="KW-0472">Membrane</keyword>
<keyword evidence="6" id="KW-0812">Transmembrane</keyword>
<protein>
    <submittedName>
        <fullName evidence="9">Collagen binding domain-containing protein</fullName>
    </submittedName>
</protein>
<dbReference type="InterPro" id="IPR008966">
    <property type="entry name" value="Adhesion_dom_sf"/>
</dbReference>
<evidence type="ECO:0000256" key="4">
    <source>
        <dbReference type="ARBA" id="ARBA00022729"/>
    </source>
</evidence>
<gene>
    <name evidence="9" type="ORF">BB06_00670</name>
</gene>
<name>A0AAU7NLG6_PEDPE</name>
<feature type="domain" description="SDR-like Ig" evidence="8">
    <location>
        <begin position="56"/>
        <end position="151"/>
    </location>
</feature>